<dbReference type="KEGG" id="vg:921470"/>
<dbReference type="EMBL" id="KM217577">
    <property type="protein sequence ID" value="AIU37218.1"/>
    <property type="molecule type" value="Genomic_DNA"/>
</dbReference>
<proteinExistence type="predicted"/>
<evidence type="ECO:0000313" key="5">
    <source>
        <dbReference type="EMBL" id="AIU37218.1"/>
    </source>
</evidence>
<evidence type="ECO:0000313" key="9">
    <source>
        <dbReference type="EMBL" id="QGY99616.1"/>
    </source>
</evidence>
<organismHost>
    <name type="scientific">Cydia pomonella</name>
    <name type="common">Codling moth</name>
    <dbReference type="NCBI Taxonomy" id="82600"/>
</organismHost>
<dbReference type="EMBL" id="KM217574">
    <property type="protein sequence ID" value="AIU36797.1"/>
    <property type="molecule type" value="Genomic_DNA"/>
</dbReference>
<dbReference type="GeneID" id="921470"/>
<dbReference type="EMBL" id="MN696166">
    <property type="protein sequence ID" value="QGY99474.1"/>
    <property type="molecule type" value="Genomic_DNA"/>
</dbReference>
<reference evidence="2" key="2">
    <citation type="submission" date="2014-07" db="EMBL/GenBank/DDBJ databases">
        <title>Comparative genomics of CpGV: Evolution of a crop protection agent.</title>
        <authorList>
            <person name="Radtke P.C."/>
            <person name="Jehle J.A."/>
        </authorList>
    </citation>
    <scope>NUCLEOTIDE SEQUENCE</scope>
    <source>
        <strain evidence="2">CpGV-I07</strain>
    </source>
</reference>
<accession>A0A097P0Y6</accession>
<evidence type="ECO:0000313" key="12">
    <source>
        <dbReference type="EMBL" id="QGZ00042.1"/>
    </source>
</evidence>
<dbReference type="EMBL" id="MN075941">
    <property type="protein sequence ID" value="QDW81069.1"/>
    <property type="molecule type" value="Genomic_DNA"/>
</dbReference>
<evidence type="ECO:0000313" key="4">
    <source>
        <dbReference type="EMBL" id="AIU37076.1"/>
    </source>
</evidence>
<dbReference type="EMBL" id="MN696171">
    <property type="protein sequence ID" value="QGZ00183.1"/>
    <property type="molecule type" value="Genomic_DNA"/>
</dbReference>
<organism evidence="2">
    <name type="scientific">Cydia pomonella granulosis virus</name>
    <name type="common">CpGV</name>
    <name type="synonym">Cydia pomonella granulovirus</name>
    <dbReference type="NCBI Taxonomy" id="28289"/>
    <lineage>
        <taxon>Viruses</taxon>
        <taxon>Viruses incertae sedis</taxon>
        <taxon>Naldaviricetes</taxon>
        <taxon>Lefavirales</taxon>
        <taxon>Baculoviridae</taxon>
        <taxon>Betabaculovirus</taxon>
        <taxon>Betabaculovirus cypomonellae</taxon>
    </lineage>
</organism>
<dbReference type="EMBL" id="MN696167">
    <property type="protein sequence ID" value="QGY99616.1"/>
    <property type="molecule type" value="Genomic_DNA"/>
</dbReference>
<protein>
    <submittedName>
        <fullName evidence="2">ORF8</fullName>
    </submittedName>
</protein>
<evidence type="ECO:0000313" key="8">
    <source>
        <dbReference type="EMBL" id="QGY99474.1"/>
    </source>
</evidence>
<evidence type="ECO:0000313" key="2">
    <source>
        <dbReference type="EMBL" id="AIU36797.1"/>
    </source>
</evidence>
<evidence type="ECO:0000313" key="10">
    <source>
        <dbReference type="EMBL" id="QGY99758.1"/>
    </source>
</evidence>
<dbReference type="Pfam" id="PF05959">
    <property type="entry name" value="DUF884"/>
    <property type="match status" value="1"/>
</dbReference>
<evidence type="ECO:0000313" key="7">
    <source>
        <dbReference type="EMBL" id="QGY99332.1"/>
    </source>
</evidence>
<name>A0A097P0Y6_GVCP</name>
<evidence type="ECO:0000313" key="1">
    <source>
        <dbReference type="EMBL" id="AIU36657.1"/>
    </source>
</evidence>
<evidence type="ECO:0000313" key="11">
    <source>
        <dbReference type="EMBL" id="QGY99899.1"/>
    </source>
</evidence>
<sequence>MFQIGRANSVDEVDILFQITNTLNSIQEFSYRLIDEPRTPKTKLVSGLDQSKPINCVFNCSGVEVMPQEQCYIMSMFRTRELLPNVLTHAPMNIVRVVATRSGYTEYWYVLGVRKSAEGRMLSAYKKLAVQSHEYDKMLCMISGHVPADLLRALNSKVKNVNYLHGLCVAEPRSNTNTAAVRLIKDTSATMS</sequence>
<dbReference type="EMBL" id="KM217576">
    <property type="protein sequence ID" value="AIU37076.1"/>
    <property type="molecule type" value="Genomic_DNA"/>
</dbReference>
<dbReference type="EMBL" id="MN696168">
    <property type="protein sequence ID" value="QGY99758.1"/>
    <property type="molecule type" value="Genomic_DNA"/>
</dbReference>
<dbReference type="EMBL" id="MN696169">
    <property type="protein sequence ID" value="QGY99899.1"/>
    <property type="molecule type" value="Genomic_DNA"/>
</dbReference>
<evidence type="ECO:0000313" key="6">
    <source>
        <dbReference type="EMBL" id="QDW81069.1"/>
    </source>
</evidence>
<dbReference type="OrthoDB" id="17110at10239"/>
<dbReference type="RefSeq" id="NP_148792.1">
    <property type="nucleotide sequence ID" value="NC_002816.1"/>
</dbReference>
<dbReference type="EMBL" id="MN696170">
    <property type="protein sequence ID" value="QGZ00042.1"/>
    <property type="molecule type" value="Genomic_DNA"/>
</dbReference>
<reference evidence="7" key="3">
    <citation type="journal article" date="2019" name="Virology">
        <title>Single nucleotide polymorphism (SNP) frequencies and distribution reveal complex genetic composition of seven novel natural isolates of Cydia pomonella granulovirus.</title>
        <authorList>
            <person name="Fan J."/>
            <person name="Wennmann J.T."/>
            <person name="Wang D."/>
            <person name="Jehle J.A."/>
        </authorList>
    </citation>
    <scope>NUCLEOTIDE SEQUENCE</scope>
    <source>
        <strain evidence="7">CpGV-ALE</strain>
        <strain evidence="8">CpGV-JQ</strain>
        <strain evidence="9">CpGV-KS1</strain>
        <strain evidence="10">CpGV-KS2</strain>
        <strain evidence="11">CpGV-WW</strain>
        <strain evidence="13">CpGV-ZY</strain>
        <strain evidence="12">CpGV-ZY2</strain>
    </source>
</reference>
<dbReference type="EMBL" id="KM217573">
    <property type="protein sequence ID" value="AIU36657.1"/>
    <property type="molecule type" value="Genomic_DNA"/>
</dbReference>
<evidence type="ECO:0000313" key="3">
    <source>
        <dbReference type="EMBL" id="AIU36934.1"/>
    </source>
</evidence>
<gene>
    <name evidence="2" type="primary">orf8</name>
</gene>
<dbReference type="InterPro" id="IPR009235">
    <property type="entry name" value="AcMNPV_Orf146"/>
</dbReference>
<dbReference type="EMBL" id="KM217575">
    <property type="protein sequence ID" value="AIU36934.1"/>
    <property type="molecule type" value="Genomic_DNA"/>
</dbReference>
<evidence type="ECO:0000313" key="13">
    <source>
        <dbReference type="EMBL" id="QGZ00183.1"/>
    </source>
</evidence>
<dbReference type="EMBL" id="MN696165">
    <property type="protein sequence ID" value="QGY99332.1"/>
    <property type="molecule type" value="Genomic_DNA"/>
</dbReference>
<reference evidence="6" key="4">
    <citation type="journal article" date="2019" name="Viruses">
        <title>Genome Analysis of A Novel South African Cydia pomonella granulovirus (CpGV-SA) with Resistance-Breaking Potential.</title>
        <authorList>
            <person name="Motsoeneng B."/>
            <person name="Jukes M.D."/>
            <person name="Knox C.M."/>
            <person name="Hill M.P."/>
            <person name="Moore S.D."/>
        </authorList>
    </citation>
    <scope>NUCLEOTIDE SEQUENCE</scope>
    <source>
        <strain evidence="6">CpGV-SA</strain>
    </source>
</reference>
<reference evidence="2" key="1">
    <citation type="journal article" date="2014" name="Proc. Natl. Acad. Sci. U.S.A.">
        <title>Baculovirus resistance in codling moth is virus isolate-dependent and the consequence of a mutation in viral gene pe38.</title>
        <authorList>
            <person name="Gebhardt M.M."/>
            <person name="Eberle K.E."/>
            <person name="Radtke P."/>
            <person name="Jehle J.A."/>
        </authorList>
    </citation>
    <scope>NUCLEOTIDE SEQUENCE</scope>
    <source>
        <strain evidence="5">CpGV-E2</strain>
        <strain evidence="2">CpGV-I07</strain>
        <strain evidence="4">CpGV-I12</strain>
        <strain evidence="3">CpGV-M</strain>
        <strain evidence="1">CpGV-S</strain>
    </source>
</reference>